<proteinExistence type="predicted"/>
<protein>
    <submittedName>
        <fullName evidence="1">Uncharacterized protein</fullName>
    </submittedName>
</protein>
<accession>A0ABP0S0N4</accession>
<comment type="caution">
    <text evidence="1">The sequence shown here is derived from an EMBL/GenBank/DDBJ whole genome shotgun (WGS) entry which is preliminary data.</text>
</comment>
<organism evidence="1 2">
    <name type="scientific">Durusdinium trenchii</name>
    <dbReference type="NCBI Taxonomy" id="1381693"/>
    <lineage>
        <taxon>Eukaryota</taxon>
        <taxon>Sar</taxon>
        <taxon>Alveolata</taxon>
        <taxon>Dinophyceae</taxon>
        <taxon>Suessiales</taxon>
        <taxon>Symbiodiniaceae</taxon>
        <taxon>Durusdinium</taxon>
    </lineage>
</organism>
<gene>
    <name evidence="1" type="ORF">CCMP2556_LOCUS49530</name>
</gene>
<keyword evidence="2" id="KW-1185">Reference proteome</keyword>
<name>A0ABP0S0N4_9DINO</name>
<evidence type="ECO:0000313" key="1">
    <source>
        <dbReference type="EMBL" id="CAK9105894.1"/>
    </source>
</evidence>
<sequence length="206" mass="22762">MQRCEGVVLLLDDQATPFLRIWCCNWTNNLGFEEAIAVEKRNANERRLLLDVCATDADGVAHVITDGLAGIEKDMVPLLGLHHKTPGPERGQHKQLVEWNMVTLLYFLSLLLLASAVPAGPSKEHSTYQTVNCALSAQFALASWCNCILHGWDAAPLARALSADSSRRTRNGFTAPSQILTDGFRKPFRTHFASLFLRFFLGSPLG</sequence>
<reference evidence="1 2" key="1">
    <citation type="submission" date="2024-02" db="EMBL/GenBank/DDBJ databases">
        <authorList>
            <person name="Chen Y."/>
            <person name="Shah S."/>
            <person name="Dougan E. K."/>
            <person name="Thang M."/>
            <person name="Chan C."/>
        </authorList>
    </citation>
    <scope>NUCLEOTIDE SEQUENCE [LARGE SCALE GENOMIC DNA]</scope>
</reference>
<dbReference type="Proteomes" id="UP001642484">
    <property type="component" value="Unassembled WGS sequence"/>
</dbReference>
<dbReference type="EMBL" id="CAXAMN010026805">
    <property type="protein sequence ID" value="CAK9105894.1"/>
    <property type="molecule type" value="Genomic_DNA"/>
</dbReference>
<evidence type="ECO:0000313" key="2">
    <source>
        <dbReference type="Proteomes" id="UP001642484"/>
    </source>
</evidence>